<keyword evidence="3" id="KW-1133">Transmembrane helix</keyword>
<organism evidence="8 9">
    <name type="scientific">Singulisphaera acidiphila (strain ATCC BAA-1392 / DSM 18658 / VKM B-2454 / MOB10)</name>
    <dbReference type="NCBI Taxonomy" id="886293"/>
    <lineage>
        <taxon>Bacteria</taxon>
        <taxon>Pseudomonadati</taxon>
        <taxon>Planctomycetota</taxon>
        <taxon>Planctomycetia</taxon>
        <taxon>Isosphaerales</taxon>
        <taxon>Isosphaeraceae</taxon>
        <taxon>Singulisphaera</taxon>
    </lineage>
</organism>
<keyword evidence="3" id="KW-0812">Transmembrane</keyword>
<keyword evidence="3" id="KW-0472">Membrane</keyword>
<dbReference type="eggNOG" id="COG0845">
    <property type="taxonomic scope" value="Bacteria"/>
</dbReference>
<feature type="transmembrane region" description="Helical" evidence="3">
    <location>
        <begin position="36"/>
        <end position="54"/>
    </location>
</feature>
<dbReference type="HOGENOM" id="CLU_018816_13_1_0"/>
<dbReference type="Gene3D" id="2.40.420.20">
    <property type="match status" value="1"/>
</dbReference>
<keyword evidence="2" id="KW-0813">Transport</keyword>
<dbReference type="PANTHER" id="PTHR30097">
    <property type="entry name" value="CATION EFFLUX SYSTEM PROTEIN CUSB"/>
    <property type="match status" value="1"/>
</dbReference>
<evidence type="ECO:0000259" key="6">
    <source>
        <dbReference type="Pfam" id="PF25973"/>
    </source>
</evidence>
<feature type="domain" description="CzcB-like barrel-sandwich hybrid" evidence="6">
    <location>
        <begin position="161"/>
        <end position="298"/>
    </location>
</feature>
<dbReference type="Pfam" id="PF25973">
    <property type="entry name" value="BSH_CzcB"/>
    <property type="match status" value="1"/>
</dbReference>
<feature type="domain" description="CusB-like beta-barrel" evidence="5">
    <location>
        <begin position="301"/>
        <end position="377"/>
    </location>
</feature>
<feature type="domain" description="Heavy metal binding" evidence="4">
    <location>
        <begin position="81"/>
        <end position="101"/>
    </location>
</feature>
<reference evidence="8 9" key="1">
    <citation type="submission" date="2012-02" db="EMBL/GenBank/DDBJ databases">
        <title>Complete sequence of chromosome of Singulisphaera acidiphila DSM 18658.</title>
        <authorList>
            <consortium name="US DOE Joint Genome Institute (JGI-PGF)"/>
            <person name="Lucas S."/>
            <person name="Copeland A."/>
            <person name="Lapidus A."/>
            <person name="Glavina del Rio T."/>
            <person name="Dalin E."/>
            <person name="Tice H."/>
            <person name="Bruce D."/>
            <person name="Goodwin L."/>
            <person name="Pitluck S."/>
            <person name="Peters L."/>
            <person name="Ovchinnikova G."/>
            <person name="Chertkov O."/>
            <person name="Kyrpides N."/>
            <person name="Mavromatis K."/>
            <person name="Ivanova N."/>
            <person name="Brettin T."/>
            <person name="Detter J.C."/>
            <person name="Han C."/>
            <person name="Larimer F."/>
            <person name="Land M."/>
            <person name="Hauser L."/>
            <person name="Markowitz V."/>
            <person name="Cheng J.-F."/>
            <person name="Hugenholtz P."/>
            <person name="Woyke T."/>
            <person name="Wu D."/>
            <person name="Tindall B."/>
            <person name="Pomrenke H."/>
            <person name="Brambilla E."/>
            <person name="Klenk H.-P."/>
            <person name="Eisen J.A."/>
        </authorList>
    </citation>
    <scope>NUCLEOTIDE SEQUENCE [LARGE SCALE GENOMIC DNA]</scope>
    <source>
        <strain evidence="9">ATCC BAA-1392 / DSM 18658 / VKM B-2454 / MOB10</strain>
    </source>
</reference>
<proteinExistence type="inferred from homology"/>
<comment type="similarity">
    <text evidence="1">Belongs to the membrane fusion protein (MFP) (TC 8.A.1) family.</text>
</comment>
<gene>
    <name evidence="8" type="ordered locus">Sinac_2427</name>
</gene>
<evidence type="ECO:0000256" key="2">
    <source>
        <dbReference type="ARBA" id="ARBA00022448"/>
    </source>
</evidence>
<dbReference type="GO" id="GO:0046914">
    <property type="term" value="F:transition metal ion binding"/>
    <property type="evidence" value="ECO:0007669"/>
    <property type="project" value="TreeGrafter"/>
</dbReference>
<dbReference type="Pfam" id="PF25975">
    <property type="entry name" value="CzcB_C"/>
    <property type="match status" value="1"/>
</dbReference>
<dbReference type="PANTHER" id="PTHR30097:SF15">
    <property type="entry name" value="CATION EFFLUX SYSTEM PROTEIN CUSB"/>
    <property type="match status" value="1"/>
</dbReference>
<dbReference type="InterPro" id="IPR058647">
    <property type="entry name" value="BSH_CzcB-like"/>
</dbReference>
<dbReference type="Proteomes" id="UP000010798">
    <property type="component" value="Chromosome"/>
</dbReference>
<dbReference type="Pfam" id="PF25954">
    <property type="entry name" value="Beta-barrel_RND_2"/>
    <property type="match status" value="1"/>
</dbReference>
<evidence type="ECO:0000313" key="9">
    <source>
        <dbReference type="Proteomes" id="UP000010798"/>
    </source>
</evidence>
<dbReference type="SUPFAM" id="SSF111369">
    <property type="entry name" value="HlyD-like secretion proteins"/>
    <property type="match status" value="1"/>
</dbReference>
<sequence>MSSPDFSSPSSAVESASTVSLTRWQKFCLVAKVVELRLRFIALIAVTGLVFAYWDTIWNRYDKWTRPSAAREVASSTTECFCPMHPNVVREEAGSCPICGMPLSSRKKGVKETLAEGVTARIQLDPFRIRQAGIQTVEVGYSPMSETLTTVGTVAYDERKQAQVASQLKGMARVETLTVNFTGMAVKAGDTLGELSSPDLSQAIQELLLAKRASGDPARTPNGSGRSGAADGLELARLAEAKLRLLGATQAQVNAIVARGKGDEKLPIIAPMGGVVVKKNVVQGQYVTEGQAMFELADLSTVWVKAHVYEDQVGLVRVGQSVEATVQADPSRRFAGQVAFIQPRVDPATRTIEVRYDLDNRDQGLRPGMFATVTLTTLMAETPLFRERSTPSLSDGGPTAPQTECPVTHAKLGSMGDPIAIELEGRKVWVCCRACTPKLKAEPAKYLARLAPPPVREVLSVPESAVIDTGISKVVYVETEPGIYEGRRVELGPRSGDRISVFGGLRVGEKVASAGAFLIDAESRLNPATRGHSRSGVEAYNDLGSISPVSLPLPVPATFPRSARPAEDAILRSAPRLNLP</sequence>
<name>L0DD22_SINAD</name>
<evidence type="ECO:0000256" key="3">
    <source>
        <dbReference type="SAM" id="Phobius"/>
    </source>
</evidence>
<dbReference type="GO" id="GO:0060003">
    <property type="term" value="P:copper ion export"/>
    <property type="evidence" value="ECO:0007669"/>
    <property type="project" value="TreeGrafter"/>
</dbReference>
<dbReference type="Gene3D" id="2.40.30.170">
    <property type="match status" value="1"/>
</dbReference>
<keyword evidence="9" id="KW-1185">Reference proteome</keyword>
<protein>
    <submittedName>
        <fullName evidence="8">Membrane-fusion protein</fullName>
    </submittedName>
</protein>
<dbReference type="AlphaFoldDB" id="L0DD22"/>
<accession>L0DD22</accession>
<dbReference type="STRING" id="886293.Sinac_2427"/>
<evidence type="ECO:0000259" key="7">
    <source>
        <dbReference type="Pfam" id="PF25975"/>
    </source>
</evidence>
<evidence type="ECO:0000313" key="8">
    <source>
        <dbReference type="EMBL" id="AGA26738.1"/>
    </source>
</evidence>
<dbReference type="EMBL" id="CP003364">
    <property type="protein sequence ID" value="AGA26738.1"/>
    <property type="molecule type" value="Genomic_DNA"/>
</dbReference>
<dbReference type="GO" id="GO:0015679">
    <property type="term" value="P:plasma membrane copper ion transport"/>
    <property type="evidence" value="ECO:0007669"/>
    <property type="project" value="TreeGrafter"/>
</dbReference>
<dbReference type="InterPro" id="IPR051909">
    <property type="entry name" value="MFP_Cation_Efflux"/>
</dbReference>
<dbReference type="InterPro" id="IPR058792">
    <property type="entry name" value="Beta-barrel_RND_2"/>
</dbReference>
<evidence type="ECO:0000256" key="1">
    <source>
        <dbReference type="ARBA" id="ARBA00009477"/>
    </source>
</evidence>
<dbReference type="InterPro" id="IPR058649">
    <property type="entry name" value="CzcB_C"/>
</dbReference>
<dbReference type="OrthoDB" id="9806939at2"/>
<feature type="domain" description="CzcB-like C-terminal circularly permuted SH3-like" evidence="7">
    <location>
        <begin position="460"/>
        <end position="519"/>
    </location>
</feature>
<dbReference type="GO" id="GO:0030288">
    <property type="term" value="C:outer membrane-bounded periplasmic space"/>
    <property type="evidence" value="ECO:0007669"/>
    <property type="project" value="TreeGrafter"/>
</dbReference>
<dbReference type="Pfam" id="PF19335">
    <property type="entry name" value="HMBD"/>
    <property type="match status" value="1"/>
</dbReference>
<evidence type="ECO:0000259" key="4">
    <source>
        <dbReference type="Pfam" id="PF19335"/>
    </source>
</evidence>
<dbReference type="FunFam" id="2.40.30.170:FF:000010">
    <property type="entry name" value="Efflux RND transporter periplasmic adaptor subunit"/>
    <property type="match status" value="1"/>
</dbReference>
<dbReference type="RefSeq" id="WP_015245890.1">
    <property type="nucleotide sequence ID" value="NC_019892.1"/>
</dbReference>
<dbReference type="InterPro" id="IPR045800">
    <property type="entry name" value="HMBD"/>
</dbReference>
<evidence type="ECO:0000259" key="5">
    <source>
        <dbReference type="Pfam" id="PF25954"/>
    </source>
</evidence>
<dbReference type="KEGG" id="saci:Sinac_2427"/>